<dbReference type="GO" id="GO:0003700">
    <property type="term" value="F:DNA-binding transcription factor activity"/>
    <property type="evidence" value="ECO:0007669"/>
    <property type="project" value="InterPro"/>
</dbReference>
<evidence type="ECO:0000256" key="5">
    <source>
        <dbReference type="ARBA" id="ARBA00023125"/>
    </source>
</evidence>
<protein>
    <recommendedName>
        <fullName evidence="9">Nuclear receptor domain-containing protein</fullName>
    </recommendedName>
</protein>
<dbReference type="InterPro" id="IPR001628">
    <property type="entry name" value="Znf_hrmn_rcpt"/>
</dbReference>
<gene>
    <name evidence="10" type="ORF">CRE_07830</name>
</gene>
<keyword evidence="11" id="KW-1185">Reference proteome</keyword>
<evidence type="ECO:0000256" key="2">
    <source>
        <dbReference type="ARBA" id="ARBA00022771"/>
    </source>
</evidence>
<dbReference type="HOGENOM" id="CLU_3016202_0_0_1"/>
<dbReference type="Gene3D" id="3.30.50.10">
    <property type="entry name" value="Erythroid Transcription Factor GATA-1, subunit A"/>
    <property type="match status" value="1"/>
</dbReference>
<dbReference type="InParanoid" id="E3NEK3"/>
<keyword evidence="4" id="KW-0805">Transcription regulation</keyword>
<dbReference type="eggNOG" id="KOG3575">
    <property type="taxonomic scope" value="Eukaryota"/>
</dbReference>
<dbReference type="STRING" id="31234.E3NEK3"/>
<dbReference type="PANTHER" id="PTHR45680:SF4">
    <property type="entry name" value="NR LBD DOMAIN-CONTAINING PROTEIN"/>
    <property type="match status" value="1"/>
</dbReference>
<evidence type="ECO:0000313" key="11">
    <source>
        <dbReference type="Proteomes" id="UP000008281"/>
    </source>
</evidence>
<keyword evidence="7" id="KW-0675">Receptor</keyword>
<dbReference type="PANTHER" id="PTHR45680">
    <property type="entry name" value="NUCLEAR HORMONE RECEPTOR FAMILY"/>
    <property type="match status" value="1"/>
</dbReference>
<feature type="domain" description="Nuclear receptor" evidence="9">
    <location>
        <begin position="4"/>
        <end position="56"/>
    </location>
</feature>
<evidence type="ECO:0000259" key="9">
    <source>
        <dbReference type="PROSITE" id="PS51030"/>
    </source>
</evidence>
<dbReference type="PROSITE" id="PS00031">
    <property type="entry name" value="NUCLEAR_REC_DBD_1"/>
    <property type="match status" value="1"/>
</dbReference>
<dbReference type="GO" id="GO:0043565">
    <property type="term" value="F:sequence-specific DNA binding"/>
    <property type="evidence" value="ECO:0007669"/>
    <property type="project" value="InterPro"/>
</dbReference>
<reference evidence="10" key="1">
    <citation type="submission" date="2007-07" db="EMBL/GenBank/DDBJ databases">
        <title>PCAP assembly of the Caenorhabditis remanei genome.</title>
        <authorList>
            <consortium name="The Caenorhabditis remanei Sequencing Consortium"/>
            <person name="Wilson R.K."/>
        </authorList>
    </citation>
    <scope>NUCLEOTIDE SEQUENCE [LARGE SCALE GENOMIC DNA]</scope>
    <source>
        <strain evidence="10">PB4641</strain>
    </source>
</reference>
<evidence type="ECO:0000256" key="4">
    <source>
        <dbReference type="ARBA" id="ARBA00023015"/>
    </source>
</evidence>
<dbReference type="SMART" id="SM00399">
    <property type="entry name" value="ZnF_C4"/>
    <property type="match status" value="1"/>
</dbReference>
<dbReference type="Pfam" id="PF00105">
    <property type="entry name" value="zf-C4"/>
    <property type="match status" value="1"/>
</dbReference>
<keyword evidence="1" id="KW-0479">Metal-binding</keyword>
<dbReference type="PRINTS" id="PR00047">
    <property type="entry name" value="STROIDFINGER"/>
</dbReference>
<keyword evidence="2" id="KW-0863">Zinc-finger</keyword>
<dbReference type="GO" id="GO:0008270">
    <property type="term" value="F:zinc ion binding"/>
    <property type="evidence" value="ECO:0007669"/>
    <property type="project" value="UniProtKB-KW"/>
</dbReference>
<evidence type="ECO:0000256" key="3">
    <source>
        <dbReference type="ARBA" id="ARBA00022833"/>
    </source>
</evidence>
<evidence type="ECO:0000256" key="1">
    <source>
        <dbReference type="ARBA" id="ARBA00022723"/>
    </source>
</evidence>
<dbReference type="AlphaFoldDB" id="E3NEK3"/>
<keyword evidence="3" id="KW-0862">Zinc</keyword>
<dbReference type="InterPro" id="IPR013088">
    <property type="entry name" value="Znf_NHR/GATA"/>
</dbReference>
<keyword evidence="6" id="KW-0804">Transcription</keyword>
<sequence length="56" mass="6312">MNPERQCQICGKTSNGMHFGAITCRACAAFFRRAVVLKLEYSCKERKMCPLEGNGR</sequence>
<evidence type="ECO:0000256" key="8">
    <source>
        <dbReference type="ARBA" id="ARBA00023242"/>
    </source>
</evidence>
<organism evidence="11">
    <name type="scientific">Caenorhabditis remanei</name>
    <name type="common">Caenorhabditis vulgaris</name>
    <dbReference type="NCBI Taxonomy" id="31234"/>
    <lineage>
        <taxon>Eukaryota</taxon>
        <taxon>Metazoa</taxon>
        <taxon>Ecdysozoa</taxon>
        <taxon>Nematoda</taxon>
        <taxon>Chromadorea</taxon>
        <taxon>Rhabditida</taxon>
        <taxon>Rhabditina</taxon>
        <taxon>Rhabditomorpha</taxon>
        <taxon>Rhabditoidea</taxon>
        <taxon>Rhabditidae</taxon>
        <taxon>Peloderinae</taxon>
        <taxon>Caenorhabditis</taxon>
    </lineage>
</organism>
<dbReference type="PROSITE" id="PS51030">
    <property type="entry name" value="NUCLEAR_REC_DBD_2"/>
    <property type="match status" value="1"/>
</dbReference>
<dbReference type="Proteomes" id="UP000008281">
    <property type="component" value="Unassembled WGS sequence"/>
</dbReference>
<evidence type="ECO:0000256" key="7">
    <source>
        <dbReference type="ARBA" id="ARBA00023170"/>
    </source>
</evidence>
<accession>E3NEK3</accession>
<dbReference type="EMBL" id="DS268622">
    <property type="protein sequence ID" value="EFO94668.1"/>
    <property type="molecule type" value="Genomic_DNA"/>
</dbReference>
<dbReference type="SUPFAM" id="SSF57716">
    <property type="entry name" value="Glucocorticoid receptor-like (DNA-binding domain)"/>
    <property type="match status" value="1"/>
</dbReference>
<name>E3NEK3_CAERE</name>
<proteinExistence type="predicted"/>
<evidence type="ECO:0000313" key="10">
    <source>
        <dbReference type="EMBL" id="EFO94668.1"/>
    </source>
</evidence>
<evidence type="ECO:0000256" key="6">
    <source>
        <dbReference type="ARBA" id="ARBA00023163"/>
    </source>
</evidence>
<keyword evidence="5" id="KW-0238">DNA-binding</keyword>
<keyword evidence="8" id="KW-0539">Nucleus</keyword>
<dbReference type="InterPro" id="IPR051152">
    <property type="entry name" value="C.elegans_Orphan_NR"/>
</dbReference>